<sequence length="125" mass="14139">MRCSASFLYQSNTDKQKNILILPNIIHDSISINIGPHEDSGENRSDVLKLSADQLKEFKNLEDRLQTLKGPKERLYYNSLGLEHSIEFARLNMQYFLDNVDKNQENGVAITIASVVALTIVTLSD</sequence>
<evidence type="ECO:0000313" key="2">
    <source>
        <dbReference type="Proteomes" id="UP001454036"/>
    </source>
</evidence>
<name>A0AAV3NJC7_LITER</name>
<comment type="caution">
    <text evidence="1">The sequence shown here is derived from an EMBL/GenBank/DDBJ whole genome shotgun (WGS) entry which is preliminary data.</text>
</comment>
<protein>
    <submittedName>
        <fullName evidence="1">Uncharacterized protein</fullName>
    </submittedName>
</protein>
<dbReference type="EMBL" id="BAABME010029959">
    <property type="protein sequence ID" value="GAA0139048.1"/>
    <property type="molecule type" value="Genomic_DNA"/>
</dbReference>
<dbReference type="Proteomes" id="UP001454036">
    <property type="component" value="Unassembled WGS sequence"/>
</dbReference>
<evidence type="ECO:0000313" key="1">
    <source>
        <dbReference type="EMBL" id="GAA0139048.1"/>
    </source>
</evidence>
<reference evidence="1 2" key="1">
    <citation type="submission" date="2024-01" db="EMBL/GenBank/DDBJ databases">
        <title>The complete chloroplast genome sequence of Lithospermum erythrorhizon: insights into the phylogenetic relationship among Boraginaceae species and the maternal lineages of purple gromwells.</title>
        <authorList>
            <person name="Okada T."/>
            <person name="Watanabe K."/>
        </authorList>
    </citation>
    <scope>NUCLEOTIDE SEQUENCE [LARGE SCALE GENOMIC DNA]</scope>
</reference>
<dbReference type="AlphaFoldDB" id="A0AAV3NJC7"/>
<organism evidence="1 2">
    <name type="scientific">Lithospermum erythrorhizon</name>
    <name type="common">Purple gromwell</name>
    <name type="synonym">Lithospermum officinale var. erythrorhizon</name>
    <dbReference type="NCBI Taxonomy" id="34254"/>
    <lineage>
        <taxon>Eukaryota</taxon>
        <taxon>Viridiplantae</taxon>
        <taxon>Streptophyta</taxon>
        <taxon>Embryophyta</taxon>
        <taxon>Tracheophyta</taxon>
        <taxon>Spermatophyta</taxon>
        <taxon>Magnoliopsida</taxon>
        <taxon>eudicotyledons</taxon>
        <taxon>Gunneridae</taxon>
        <taxon>Pentapetalae</taxon>
        <taxon>asterids</taxon>
        <taxon>lamiids</taxon>
        <taxon>Boraginales</taxon>
        <taxon>Boraginaceae</taxon>
        <taxon>Boraginoideae</taxon>
        <taxon>Lithospermeae</taxon>
        <taxon>Lithospermum</taxon>
    </lineage>
</organism>
<gene>
    <name evidence="1" type="ORF">LIER_42563</name>
</gene>
<keyword evidence="2" id="KW-1185">Reference proteome</keyword>
<proteinExistence type="predicted"/>
<accession>A0AAV3NJC7</accession>